<comment type="caution">
    <text evidence="2">The sequence shown here is derived from an EMBL/GenBank/DDBJ whole genome shotgun (WGS) entry which is preliminary data.</text>
</comment>
<evidence type="ECO:0000313" key="2">
    <source>
        <dbReference type="EMBL" id="MBB3146349.1"/>
    </source>
</evidence>
<dbReference type="CDD" id="cd02440">
    <property type="entry name" value="AdoMet_MTases"/>
    <property type="match status" value="1"/>
</dbReference>
<organism evidence="2 3">
    <name type="scientific">Phyllobacterium trifolii</name>
    <dbReference type="NCBI Taxonomy" id="300193"/>
    <lineage>
        <taxon>Bacteria</taxon>
        <taxon>Pseudomonadati</taxon>
        <taxon>Pseudomonadota</taxon>
        <taxon>Alphaproteobacteria</taxon>
        <taxon>Hyphomicrobiales</taxon>
        <taxon>Phyllobacteriaceae</taxon>
        <taxon>Phyllobacterium</taxon>
    </lineage>
</organism>
<dbReference type="GO" id="GO:0032259">
    <property type="term" value="P:methylation"/>
    <property type="evidence" value="ECO:0007669"/>
    <property type="project" value="UniProtKB-KW"/>
</dbReference>
<accession>A0A839UD68</accession>
<dbReference type="Pfam" id="PF08241">
    <property type="entry name" value="Methyltransf_11"/>
    <property type="match status" value="1"/>
</dbReference>
<dbReference type="PANTHER" id="PTHR43591">
    <property type="entry name" value="METHYLTRANSFERASE"/>
    <property type="match status" value="1"/>
</dbReference>
<dbReference type="Gene3D" id="3.40.50.150">
    <property type="entry name" value="Vaccinia Virus protein VP39"/>
    <property type="match status" value="1"/>
</dbReference>
<dbReference type="EMBL" id="JACHXN010000007">
    <property type="protein sequence ID" value="MBB3146349.1"/>
    <property type="molecule type" value="Genomic_DNA"/>
</dbReference>
<dbReference type="GO" id="GO:0008757">
    <property type="term" value="F:S-adenosylmethionine-dependent methyltransferase activity"/>
    <property type="evidence" value="ECO:0007669"/>
    <property type="project" value="InterPro"/>
</dbReference>
<dbReference type="InterPro" id="IPR013216">
    <property type="entry name" value="Methyltransf_11"/>
</dbReference>
<dbReference type="AlphaFoldDB" id="A0A839UD68"/>
<dbReference type="Proteomes" id="UP000554520">
    <property type="component" value="Unassembled WGS sequence"/>
</dbReference>
<evidence type="ECO:0000313" key="3">
    <source>
        <dbReference type="Proteomes" id="UP000554520"/>
    </source>
</evidence>
<keyword evidence="2" id="KW-0489">Methyltransferase</keyword>
<keyword evidence="2" id="KW-0830">Ubiquinone</keyword>
<dbReference type="InterPro" id="IPR029063">
    <property type="entry name" value="SAM-dependent_MTases_sf"/>
</dbReference>
<dbReference type="PANTHER" id="PTHR43591:SF24">
    <property type="entry name" value="2-METHOXY-6-POLYPRENYL-1,4-BENZOQUINOL METHYLASE, MITOCHONDRIAL"/>
    <property type="match status" value="1"/>
</dbReference>
<dbReference type="RefSeq" id="WP_183662207.1">
    <property type="nucleotide sequence ID" value="NZ_JACHXN010000007.1"/>
</dbReference>
<evidence type="ECO:0000259" key="1">
    <source>
        <dbReference type="Pfam" id="PF08241"/>
    </source>
</evidence>
<keyword evidence="2" id="KW-0808">Transferase</keyword>
<proteinExistence type="predicted"/>
<sequence length="275" mass="30030">MNTPQSNRVAWDQIAPGYDRTNTPTQMWLGNEGVVRAGLRQGMRFLDVAAGSGALSIPAARIGAQVMATDQSPVMLELLNQRARKEGLSIETRVMDGQALELDTNSFDMAGSQFGVMLFPDMPKGISEMVRVVKPGGHVLMNVYGDPHKIEFLGFFVSAIRTVRPDFSGPPMDPPPLPFQLREPERLRKELAAAGLKEIKIETIIETTEFQTGRDLWDWIILSNPIAEEVLAELNLTGNERDAIQQALEGLVRKRAGGDGAAALTNPINIGVGVK</sequence>
<protein>
    <submittedName>
        <fullName evidence="2">Ubiquinone/menaquinone biosynthesis C-methylase UbiE</fullName>
    </submittedName>
</protein>
<keyword evidence="3" id="KW-1185">Reference proteome</keyword>
<gene>
    <name evidence="2" type="ORF">FHS21_002764</name>
</gene>
<dbReference type="SUPFAM" id="SSF53335">
    <property type="entry name" value="S-adenosyl-L-methionine-dependent methyltransferases"/>
    <property type="match status" value="1"/>
</dbReference>
<reference evidence="2 3" key="1">
    <citation type="submission" date="2020-08" db="EMBL/GenBank/DDBJ databases">
        <title>Genomic Encyclopedia of Type Strains, Phase III (KMG-III): the genomes of soil and plant-associated and newly described type strains.</title>
        <authorList>
            <person name="Whitman W."/>
        </authorList>
    </citation>
    <scope>NUCLEOTIDE SEQUENCE [LARGE SCALE GENOMIC DNA]</scope>
    <source>
        <strain evidence="2 3">CECT 7015</strain>
    </source>
</reference>
<feature type="domain" description="Methyltransferase type 11" evidence="1">
    <location>
        <begin position="46"/>
        <end position="140"/>
    </location>
</feature>
<name>A0A839UD68_9HYPH</name>